<accession>A0ABS0CXZ1</accession>
<dbReference type="EMBL" id="JADLQX010000014">
    <property type="protein sequence ID" value="MBF6299668.1"/>
    <property type="molecule type" value="Genomic_DNA"/>
</dbReference>
<name>A0ABS0CXZ1_9NOCA</name>
<organism evidence="2 3">
    <name type="scientific">Nocardia amamiensis</name>
    <dbReference type="NCBI Taxonomy" id="404578"/>
    <lineage>
        <taxon>Bacteria</taxon>
        <taxon>Bacillati</taxon>
        <taxon>Actinomycetota</taxon>
        <taxon>Actinomycetes</taxon>
        <taxon>Mycobacteriales</taxon>
        <taxon>Nocardiaceae</taxon>
        <taxon>Nocardia</taxon>
    </lineage>
</organism>
<feature type="signal peptide" evidence="1">
    <location>
        <begin position="1"/>
        <end position="17"/>
    </location>
</feature>
<dbReference type="RefSeq" id="WP_195130941.1">
    <property type="nucleotide sequence ID" value="NZ_JADLQX010000014.1"/>
</dbReference>
<evidence type="ECO:0000313" key="2">
    <source>
        <dbReference type="EMBL" id="MBF6299668.1"/>
    </source>
</evidence>
<keyword evidence="3" id="KW-1185">Reference proteome</keyword>
<dbReference type="Proteomes" id="UP000702209">
    <property type="component" value="Unassembled WGS sequence"/>
</dbReference>
<reference evidence="2 3" key="1">
    <citation type="submission" date="2020-10" db="EMBL/GenBank/DDBJ databases">
        <title>Identification of Nocardia species via Next-generation sequencing and recognition of intraspecies genetic diversity.</title>
        <authorList>
            <person name="Li P."/>
            <person name="Li P."/>
            <person name="Lu B."/>
        </authorList>
    </citation>
    <scope>NUCLEOTIDE SEQUENCE [LARGE SCALE GENOMIC DNA]</scope>
    <source>
        <strain evidence="2 3">BJ06-0157</strain>
    </source>
</reference>
<evidence type="ECO:0000313" key="3">
    <source>
        <dbReference type="Proteomes" id="UP000702209"/>
    </source>
</evidence>
<gene>
    <name evidence="2" type="ORF">IU459_19300</name>
</gene>
<proteinExistence type="predicted"/>
<sequence>MALAAGALALTAPTSSALPVGVTPARTLCGGGGTGIGMIAAQYDPARNSSENPTLWIRPEFVFAPDSPGASCGAEVTVYWRNSDTGEFGGLPPVWLGDDTPSGENVHGNWVPITIPSGLGRAEVLIATDYPHVPGKGTFVVT</sequence>
<protein>
    <submittedName>
        <fullName evidence="2">Uncharacterized protein</fullName>
    </submittedName>
</protein>
<keyword evidence="1" id="KW-0732">Signal</keyword>
<evidence type="ECO:0000256" key="1">
    <source>
        <dbReference type="SAM" id="SignalP"/>
    </source>
</evidence>
<feature type="chain" id="PRO_5046149157" evidence="1">
    <location>
        <begin position="18"/>
        <end position="142"/>
    </location>
</feature>
<comment type="caution">
    <text evidence="2">The sequence shown here is derived from an EMBL/GenBank/DDBJ whole genome shotgun (WGS) entry which is preliminary data.</text>
</comment>